<keyword evidence="9" id="KW-1185">Reference proteome</keyword>
<evidence type="ECO:0000256" key="1">
    <source>
        <dbReference type="ARBA" id="ARBA00004141"/>
    </source>
</evidence>
<keyword evidence="7" id="KW-0406">Ion transport</keyword>
<evidence type="ECO:0000256" key="6">
    <source>
        <dbReference type="ARBA" id="ARBA00023136"/>
    </source>
</evidence>
<dbReference type="PANTHER" id="PTHR12483:SF27">
    <property type="entry name" value="COPPER TRANSPORT PROTEIN CTR1"/>
    <property type="match status" value="1"/>
</dbReference>
<dbReference type="PANTHER" id="PTHR12483">
    <property type="entry name" value="SOLUTE CARRIER FAMILY 31 COPPER TRANSPORTERS"/>
    <property type="match status" value="1"/>
</dbReference>
<dbReference type="GO" id="GO:0016020">
    <property type="term" value="C:membrane"/>
    <property type="evidence" value="ECO:0007669"/>
    <property type="project" value="UniProtKB-SubCell"/>
</dbReference>
<feature type="transmembrane region" description="Helical" evidence="7">
    <location>
        <begin position="45"/>
        <end position="65"/>
    </location>
</feature>
<comment type="subcellular location">
    <subcellularLocation>
        <location evidence="1 7">Membrane</location>
        <topology evidence="1 7">Multi-pass membrane protein</topology>
    </subcellularLocation>
</comment>
<comment type="similarity">
    <text evidence="2 7">Belongs to the copper transporter (Ctr) (TC 1.A.56) family. SLC31A subfamily.</text>
</comment>
<evidence type="ECO:0000256" key="7">
    <source>
        <dbReference type="RuleBase" id="RU367022"/>
    </source>
</evidence>
<comment type="caution">
    <text evidence="8">The sequence shown here is derived from an EMBL/GenBank/DDBJ whole genome shotgun (WGS) entry which is preliminary data.</text>
</comment>
<evidence type="ECO:0000313" key="8">
    <source>
        <dbReference type="EMBL" id="KAL3688583.1"/>
    </source>
</evidence>
<dbReference type="Pfam" id="PF04145">
    <property type="entry name" value="Ctr"/>
    <property type="match status" value="1"/>
</dbReference>
<keyword evidence="5 7" id="KW-1133">Transmembrane helix</keyword>
<evidence type="ECO:0000256" key="4">
    <source>
        <dbReference type="ARBA" id="ARBA00022796"/>
    </source>
</evidence>
<keyword evidence="6 7" id="KW-0472">Membrane</keyword>
<dbReference type="EMBL" id="JBJQOH010000004">
    <property type="protein sequence ID" value="KAL3688583.1"/>
    <property type="molecule type" value="Genomic_DNA"/>
</dbReference>
<dbReference type="AlphaFoldDB" id="A0ABD3HB59"/>
<reference evidence="8 9" key="1">
    <citation type="submission" date="2024-09" db="EMBL/GenBank/DDBJ databases">
        <title>Chromosome-scale assembly of Riccia sorocarpa.</title>
        <authorList>
            <person name="Paukszto L."/>
        </authorList>
    </citation>
    <scope>NUCLEOTIDE SEQUENCE [LARGE SCALE GENOMIC DNA]</scope>
    <source>
        <strain evidence="8">LP-2024</strain>
        <tissue evidence="8">Aerial parts of the thallus</tissue>
    </source>
</reference>
<evidence type="ECO:0000256" key="2">
    <source>
        <dbReference type="ARBA" id="ARBA00006921"/>
    </source>
</evidence>
<gene>
    <name evidence="8" type="ORF">R1sor_014892</name>
</gene>
<protein>
    <recommendedName>
        <fullName evidence="7">Copper transport protein</fullName>
    </recommendedName>
</protein>
<accession>A0ABD3HB59</accession>
<organism evidence="8 9">
    <name type="scientific">Riccia sorocarpa</name>
    <dbReference type="NCBI Taxonomy" id="122646"/>
    <lineage>
        <taxon>Eukaryota</taxon>
        <taxon>Viridiplantae</taxon>
        <taxon>Streptophyta</taxon>
        <taxon>Embryophyta</taxon>
        <taxon>Marchantiophyta</taxon>
        <taxon>Marchantiopsida</taxon>
        <taxon>Marchantiidae</taxon>
        <taxon>Marchantiales</taxon>
        <taxon>Ricciaceae</taxon>
        <taxon>Riccia</taxon>
    </lineage>
</organism>
<keyword evidence="3 7" id="KW-0812">Transmembrane</keyword>
<name>A0ABD3HB59_9MARC</name>
<dbReference type="InterPro" id="IPR007274">
    <property type="entry name" value="Cop_transporter"/>
</dbReference>
<evidence type="ECO:0000256" key="5">
    <source>
        <dbReference type="ARBA" id="ARBA00022989"/>
    </source>
</evidence>
<evidence type="ECO:0000256" key="3">
    <source>
        <dbReference type="ARBA" id="ARBA00022692"/>
    </source>
</evidence>
<keyword evidence="7" id="KW-0186">Copper</keyword>
<evidence type="ECO:0000313" key="9">
    <source>
        <dbReference type="Proteomes" id="UP001633002"/>
    </source>
</evidence>
<dbReference type="Proteomes" id="UP001633002">
    <property type="component" value="Unassembled WGS sequence"/>
</dbReference>
<sequence length="163" mass="18350">MWSWGGKRTHSRVCRLKKGKMMHMTFYWGTKATLLFDEWVTKTPLQYYLSLLGIIIFAVVHEWLFTFRVRLASKKGSPRADGLDRPLLDQFPKQKSLAFQEGLVALLYGVNASTGYLLMLLVMSFNGGVFIAVVVGLVNGYAFFRSKTGPEDTNQIADPCCVG</sequence>
<proteinExistence type="inferred from homology"/>
<dbReference type="GO" id="GO:0005375">
    <property type="term" value="F:copper ion transmembrane transporter activity"/>
    <property type="evidence" value="ECO:0007669"/>
    <property type="project" value="UniProtKB-UniRule"/>
</dbReference>
<keyword evidence="4 7" id="KW-0187">Copper transport</keyword>
<keyword evidence="7" id="KW-0813">Transport</keyword>